<keyword evidence="1" id="KW-1133">Transmembrane helix</keyword>
<reference evidence="2 3" key="1">
    <citation type="submission" date="2014-03" db="EMBL/GenBank/DDBJ databases">
        <title>Genomics of Bifidobacteria.</title>
        <authorList>
            <person name="Ventura M."/>
            <person name="Milani C."/>
            <person name="Lugli G.A."/>
        </authorList>
    </citation>
    <scope>NUCLEOTIDE SEQUENCE [LARGE SCALE GENOMIC DNA]</scope>
    <source>
        <strain evidence="2 3">DSM 22766</strain>
    </source>
</reference>
<dbReference type="AlphaFoldDB" id="A0A086Z1X4"/>
<organism evidence="2 3">
    <name type="scientific">Bifidobacterium actinocoloniiforme DSM 22766</name>
    <dbReference type="NCBI Taxonomy" id="1437605"/>
    <lineage>
        <taxon>Bacteria</taxon>
        <taxon>Bacillati</taxon>
        <taxon>Actinomycetota</taxon>
        <taxon>Actinomycetes</taxon>
        <taxon>Bifidobacteriales</taxon>
        <taxon>Bifidobacteriaceae</taxon>
        <taxon>Bifidobacterium</taxon>
    </lineage>
</organism>
<comment type="caution">
    <text evidence="2">The sequence shown here is derived from an EMBL/GenBank/DDBJ whole genome shotgun (WGS) entry which is preliminary data.</text>
</comment>
<keyword evidence="1" id="KW-0812">Transmembrane</keyword>
<evidence type="ECO:0000313" key="3">
    <source>
        <dbReference type="Proteomes" id="UP000029015"/>
    </source>
</evidence>
<feature type="transmembrane region" description="Helical" evidence="1">
    <location>
        <begin position="20"/>
        <end position="40"/>
    </location>
</feature>
<gene>
    <name evidence="2" type="ORF">BACT_1228</name>
</gene>
<feature type="transmembrane region" description="Helical" evidence="1">
    <location>
        <begin position="52"/>
        <end position="74"/>
    </location>
</feature>
<dbReference type="EMBL" id="JGYK01000001">
    <property type="protein sequence ID" value="KFI40524.1"/>
    <property type="molecule type" value="Genomic_DNA"/>
</dbReference>
<sequence>MQAQSVVVLDSGDDRDKGMFDAVAIPVVLGVLFACSSNAAVKGRIPVREAAFYLDILCYALLFSLVFMLADALVRLNHPPLFPSLRLSPKLRRTHKLMTFSHAQNLRGVLPDAGRICCCWLPYIVLLYPVSLSTPGYSGPLRYMFYTIFLFPIVLGLLSAQFSPSPNRRSDQSMHPDSFIRK</sequence>
<dbReference type="KEGG" id="bact:AB656_04770"/>
<dbReference type="PATRIC" id="fig|1437605.7.peg.976"/>
<dbReference type="Proteomes" id="UP000029015">
    <property type="component" value="Unassembled WGS sequence"/>
</dbReference>
<keyword evidence="3" id="KW-1185">Reference proteome</keyword>
<name>A0A086Z1X4_9BIFI</name>
<feature type="transmembrane region" description="Helical" evidence="1">
    <location>
        <begin position="143"/>
        <end position="160"/>
    </location>
</feature>
<evidence type="ECO:0000256" key="1">
    <source>
        <dbReference type="SAM" id="Phobius"/>
    </source>
</evidence>
<accession>A0A086Z1X4</accession>
<keyword evidence="1" id="KW-0472">Membrane</keyword>
<dbReference type="STRING" id="1437605.AB656_04770"/>
<evidence type="ECO:0000313" key="2">
    <source>
        <dbReference type="EMBL" id="KFI40524.1"/>
    </source>
</evidence>
<proteinExistence type="predicted"/>
<protein>
    <submittedName>
        <fullName evidence="2">Uncharacterized protein</fullName>
    </submittedName>
</protein>